<dbReference type="Gene3D" id="2.60.40.2070">
    <property type="match status" value="1"/>
</dbReference>
<feature type="region of interest" description="Disordered" evidence="1">
    <location>
        <begin position="1"/>
        <end position="20"/>
    </location>
</feature>
<dbReference type="PANTHER" id="PTHR30451:SF5">
    <property type="entry name" value="SLR0019 PROTEIN"/>
    <property type="match status" value="1"/>
</dbReference>
<dbReference type="EMBL" id="JAVIZX010000001">
    <property type="protein sequence ID" value="MDR6213895.1"/>
    <property type="molecule type" value="Genomic_DNA"/>
</dbReference>
<gene>
    <name evidence="3" type="ORF">QE399_001584</name>
</gene>
<comment type="caution">
    <text evidence="3">The sequence shown here is derived from an EMBL/GenBank/DDBJ whole genome shotgun (WGS) entry which is preliminary data.</text>
</comment>
<dbReference type="InterPro" id="IPR000015">
    <property type="entry name" value="Fimb_usher"/>
</dbReference>
<feature type="domain" description="PapC-like C-terminal" evidence="2">
    <location>
        <begin position="730"/>
        <end position="789"/>
    </location>
</feature>
<proteinExistence type="predicted"/>
<dbReference type="InterPro" id="IPR025949">
    <property type="entry name" value="PapC-like_C"/>
</dbReference>
<dbReference type="Pfam" id="PF00577">
    <property type="entry name" value="Usher"/>
    <property type="match status" value="1"/>
</dbReference>
<name>A0ABU1I9J3_9BURK</name>
<organism evidence="3 4">
    <name type="scientific">Paracidovorax wautersii</name>
    <dbReference type="NCBI Taxonomy" id="1177982"/>
    <lineage>
        <taxon>Bacteria</taxon>
        <taxon>Pseudomonadati</taxon>
        <taxon>Pseudomonadota</taxon>
        <taxon>Betaproteobacteria</taxon>
        <taxon>Burkholderiales</taxon>
        <taxon>Comamonadaceae</taxon>
        <taxon>Paracidovorax</taxon>
    </lineage>
</organism>
<dbReference type="Proteomes" id="UP001267710">
    <property type="component" value="Unassembled WGS sequence"/>
</dbReference>
<dbReference type="InterPro" id="IPR043142">
    <property type="entry name" value="PapC-like_C_sf"/>
</dbReference>
<accession>A0ABU1I9J3</accession>
<sequence length="822" mass="86613">MGARRRCSPVPPRDDPAPRPAVCARRRRWLALLAWVPQALCAGDLGSTTPPPPAADAAASPALLFLEVDVNGRPTGELVQVRQRGPHFEIDAATLRRLNVRTDQADEALVAVDALPGVRVAYDSLAQRLRIDVPPEWLPAQTVDLGLEGREAQAVAGGTGLLMNYELYATRTEGRDAATLWSEQRWFGEHGVLSHTGIVRHADGGGNGYLRYDTAWSDVDTADATGWTVGDHITGALPWTTPVRLGGVQWARNFAARPDLVTYPMPQFAGQAAVPSAVEVFVNGFRAGRQQVQPGPFTLGDLPAVNGAGTASVVTTDALGRQVVTAVPFYVSSQLLRPGWTDYALSLGALRRGYGLRSFGYGAPLATGVARRGLSDSVTVEAQAQAGRGLAVLGAGGLMRWGTLGVFNASLTHGRATGHNDLAADRPGGWQWSAGYQYLTPRGGITLLETRRGAGFGDAANHAADALQPNQRTRQINASLVRGVGSLAAGWVDLRGAGTQRSRVAYASYSTPLGRDAFFSLTAGRTVETGEMQVRAQLTYLLDPLLTAQAGIARLGDTAQGEVGMQRSLRSDGGVGWHLGHTRSGSTGGSVGRNYRLASAQYQGRYGLVQGGLFGSSAGTTHWAGASGSVGMMDGYAFAANRVTDGFALVSTEAPGVPVTFNHQPAGTTDARGYLLVPNVPAYYPARYAIDPLSLPVDVHTPALERRVAVAQGRGTLVHLPVLRQHTATLTLVNAAGAPLPPGSTVLHEQGQVPTVVGWDGVVYLTALQPRNTLRARMPDGSACRAAFTEAEHAARGDLRVVCRAEGDKPAPAAGAARKGRP</sequence>
<dbReference type="Gene3D" id="2.60.40.2610">
    <property type="entry name" value="Outer membrane usher protein FimD, plug domain"/>
    <property type="match status" value="1"/>
</dbReference>
<dbReference type="Pfam" id="PF13953">
    <property type="entry name" value="PapC_C"/>
    <property type="match status" value="1"/>
</dbReference>
<dbReference type="InterPro" id="IPR042186">
    <property type="entry name" value="FimD_plug_dom"/>
</dbReference>
<evidence type="ECO:0000256" key="1">
    <source>
        <dbReference type="SAM" id="MobiDB-lite"/>
    </source>
</evidence>
<dbReference type="Gene3D" id="2.60.40.3110">
    <property type="match status" value="1"/>
</dbReference>
<keyword evidence="4" id="KW-1185">Reference proteome</keyword>
<protein>
    <submittedName>
        <fullName evidence="3">Outer membrane usher protein</fullName>
    </submittedName>
</protein>
<dbReference type="PANTHER" id="PTHR30451">
    <property type="entry name" value="OUTER MEMBRANE USHER PROTEIN"/>
    <property type="match status" value="1"/>
</dbReference>
<reference evidence="3 4" key="1">
    <citation type="submission" date="2023-08" db="EMBL/GenBank/DDBJ databases">
        <title>Functional and genomic diversity of the sorghum phyllosphere microbiome.</title>
        <authorList>
            <person name="Shade A."/>
        </authorList>
    </citation>
    <scope>NUCLEOTIDE SEQUENCE [LARGE SCALE GENOMIC DNA]</scope>
    <source>
        <strain evidence="3 4">SORGH_AS_0335</strain>
    </source>
</reference>
<evidence type="ECO:0000313" key="3">
    <source>
        <dbReference type="EMBL" id="MDR6213895.1"/>
    </source>
</evidence>
<evidence type="ECO:0000259" key="2">
    <source>
        <dbReference type="Pfam" id="PF13953"/>
    </source>
</evidence>
<evidence type="ECO:0000313" key="4">
    <source>
        <dbReference type="Proteomes" id="UP001267710"/>
    </source>
</evidence>